<dbReference type="Pfam" id="PF12781">
    <property type="entry name" value="AAA_9"/>
    <property type="match status" value="1"/>
</dbReference>
<dbReference type="Gene3D" id="6.10.140.1060">
    <property type="match status" value="1"/>
</dbReference>
<evidence type="ECO:0000259" key="1">
    <source>
        <dbReference type="Pfam" id="PF12781"/>
    </source>
</evidence>
<dbReference type="Gene3D" id="1.10.8.1220">
    <property type="match status" value="1"/>
</dbReference>
<name>A0A564YZW5_HYMDI</name>
<dbReference type="InterPro" id="IPR027417">
    <property type="entry name" value="P-loop_NTPase"/>
</dbReference>
<keyword evidence="3" id="KW-1185">Reference proteome</keyword>
<proteinExistence type="predicted"/>
<dbReference type="PANTHER" id="PTHR22878:SF70">
    <property type="entry name" value="DYNEIN HEAVY CHAIN 2, AXONEMAL"/>
    <property type="match status" value="1"/>
</dbReference>
<dbReference type="EMBL" id="CABIJS010000532">
    <property type="protein sequence ID" value="VUZ52827.1"/>
    <property type="molecule type" value="Genomic_DNA"/>
</dbReference>
<dbReference type="GO" id="GO:0007018">
    <property type="term" value="P:microtubule-based movement"/>
    <property type="evidence" value="ECO:0007669"/>
    <property type="project" value="InterPro"/>
</dbReference>
<dbReference type="FunFam" id="3.40.50.300:FF:000223">
    <property type="entry name" value="Dynein heavy chain 3, axonemal"/>
    <property type="match status" value="1"/>
</dbReference>
<feature type="non-terminal residue" evidence="2">
    <location>
        <position position="412"/>
    </location>
</feature>
<dbReference type="AlphaFoldDB" id="A0A564YZW5"/>
<sequence>PVKIQAWNIFGLPRDAFSIDNSVIVDNGRRWPLMIDPEGQANKWIKNMEKENAIAVIKLNDSDFMRRMENSIQFGIPVLLENVGEDLDPSLESLLLKQTFRQGTVEMIKLGDEVIEFSSDFRFYITTKLRNPHYLPEIAVKVSLLNFMITPEGLEDQLLGIVVAKEKPELEEARQDLIVTTANNRRMLKEAEDRILATLSESEGNILENETAIQILDSSKAISDDITKKQAVADETHKKIDIARMDYQPIAKHSAILFSSITDLPNIDPMYQYSLTWFVNLYINAIQDRAKNEIKLNEFLFFLTGGVSLENPVPNPAPEWLSVPSWDELCRLSELTPFNDLKEHIRDNIAEWQKFYDSKSPQTTPLPAPWNTQLDDFRTLIILRCIRPDKVVPGVIDYVRDKLGQKFVEPPA</sequence>
<dbReference type="GO" id="GO:0051959">
    <property type="term" value="F:dynein light intermediate chain binding"/>
    <property type="evidence" value="ECO:0007669"/>
    <property type="project" value="InterPro"/>
</dbReference>
<dbReference type="InterPro" id="IPR026983">
    <property type="entry name" value="DHC"/>
</dbReference>
<evidence type="ECO:0000313" key="3">
    <source>
        <dbReference type="Proteomes" id="UP000321570"/>
    </source>
</evidence>
<dbReference type="GO" id="GO:0030286">
    <property type="term" value="C:dynein complex"/>
    <property type="evidence" value="ECO:0007669"/>
    <property type="project" value="InterPro"/>
</dbReference>
<protein>
    <recommendedName>
        <fullName evidence="1">Dynein heavy chain ATP-binding dynein motor region domain-containing protein</fullName>
    </recommendedName>
</protein>
<evidence type="ECO:0000313" key="2">
    <source>
        <dbReference type="EMBL" id="VUZ52827.1"/>
    </source>
</evidence>
<dbReference type="InterPro" id="IPR035706">
    <property type="entry name" value="AAA_9"/>
</dbReference>
<accession>A0A564YZW5</accession>
<organism evidence="2 3">
    <name type="scientific">Hymenolepis diminuta</name>
    <name type="common">Rat tapeworm</name>
    <dbReference type="NCBI Taxonomy" id="6216"/>
    <lineage>
        <taxon>Eukaryota</taxon>
        <taxon>Metazoa</taxon>
        <taxon>Spiralia</taxon>
        <taxon>Lophotrochozoa</taxon>
        <taxon>Platyhelminthes</taxon>
        <taxon>Cestoda</taxon>
        <taxon>Eucestoda</taxon>
        <taxon>Cyclophyllidea</taxon>
        <taxon>Hymenolepididae</taxon>
        <taxon>Hymenolepis</taxon>
    </lineage>
</organism>
<feature type="domain" description="Dynein heavy chain ATP-binding dynein motor region" evidence="1">
    <location>
        <begin position="6"/>
        <end position="226"/>
    </location>
</feature>
<feature type="non-terminal residue" evidence="2">
    <location>
        <position position="1"/>
    </location>
</feature>
<gene>
    <name evidence="2" type="ORF">WMSIL1_LOCUS11248</name>
</gene>
<dbReference type="GO" id="GO:0045505">
    <property type="term" value="F:dynein intermediate chain binding"/>
    <property type="evidence" value="ECO:0007669"/>
    <property type="project" value="InterPro"/>
</dbReference>
<dbReference type="Gene3D" id="3.40.50.300">
    <property type="entry name" value="P-loop containing nucleotide triphosphate hydrolases"/>
    <property type="match status" value="1"/>
</dbReference>
<reference evidence="2 3" key="1">
    <citation type="submission" date="2019-07" db="EMBL/GenBank/DDBJ databases">
        <authorList>
            <person name="Jastrzebski P J."/>
            <person name="Paukszto L."/>
            <person name="Jastrzebski P J."/>
        </authorList>
    </citation>
    <scope>NUCLEOTIDE SEQUENCE [LARGE SCALE GENOMIC DNA]</scope>
    <source>
        <strain evidence="2 3">WMS-il1</strain>
    </source>
</reference>
<dbReference type="Proteomes" id="UP000321570">
    <property type="component" value="Unassembled WGS sequence"/>
</dbReference>
<dbReference type="PANTHER" id="PTHR22878">
    <property type="entry name" value="DYNEIN HEAVY CHAIN 6, AXONEMAL-LIKE-RELATED"/>
    <property type="match status" value="1"/>
</dbReference>